<keyword evidence="5 6" id="KW-0472">Membrane</keyword>
<reference evidence="7 8" key="1">
    <citation type="journal article" date="2019" name="Environ. Microbiol.">
        <title>At the nexus of three kingdoms: the genome of the mycorrhizal fungus Gigaspora margarita provides insights into plant, endobacterial and fungal interactions.</title>
        <authorList>
            <person name="Venice F."/>
            <person name="Ghignone S."/>
            <person name="Salvioli di Fossalunga A."/>
            <person name="Amselem J."/>
            <person name="Novero M."/>
            <person name="Xianan X."/>
            <person name="Sedzielewska Toro K."/>
            <person name="Morin E."/>
            <person name="Lipzen A."/>
            <person name="Grigoriev I.V."/>
            <person name="Henrissat B."/>
            <person name="Martin F.M."/>
            <person name="Bonfante P."/>
        </authorList>
    </citation>
    <scope>NUCLEOTIDE SEQUENCE [LARGE SCALE GENOMIC DNA]</scope>
    <source>
        <strain evidence="7 8">BEG34</strain>
    </source>
</reference>
<comment type="similarity">
    <text evidence="2">Belongs to the SVP26 family.</text>
</comment>
<feature type="transmembrane region" description="Helical" evidence="6">
    <location>
        <begin position="43"/>
        <end position="61"/>
    </location>
</feature>
<accession>A0A8H3XA33</accession>
<evidence type="ECO:0000256" key="5">
    <source>
        <dbReference type="ARBA" id="ARBA00023136"/>
    </source>
</evidence>
<dbReference type="EMBL" id="WTPW01001592">
    <property type="protein sequence ID" value="KAF0427353.1"/>
    <property type="molecule type" value="Genomic_DNA"/>
</dbReference>
<evidence type="ECO:0000256" key="2">
    <source>
        <dbReference type="ARBA" id="ARBA00008096"/>
    </source>
</evidence>
<keyword evidence="4 6" id="KW-1133">Transmembrane helix</keyword>
<dbReference type="GO" id="GO:0000139">
    <property type="term" value="C:Golgi membrane"/>
    <property type="evidence" value="ECO:0007669"/>
    <property type="project" value="TreeGrafter"/>
</dbReference>
<comment type="caution">
    <text evidence="7">The sequence shown here is derived from an EMBL/GenBank/DDBJ whole genome shotgun (WGS) entry which is preliminary data.</text>
</comment>
<evidence type="ECO:0000256" key="3">
    <source>
        <dbReference type="ARBA" id="ARBA00022692"/>
    </source>
</evidence>
<feature type="transmembrane region" description="Helical" evidence="6">
    <location>
        <begin position="6"/>
        <end position="31"/>
    </location>
</feature>
<dbReference type="GO" id="GO:0005789">
    <property type="term" value="C:endoplasmic reticulum membrane"/>
    <property type="evidence" value="ECO:0007669"/>
    <property type="project" value="TreeGrafter"/>
</dbReference>
<dbReference type="Pfam" id="PF04148">
    <property type="entry name" value="Erv26"/>
    <property type="match status" value="1"/>
</dbReference>
<sequence length="172" mass="19332">MSLLHLLSYGAALLAFLFVVLSLACGLYYLAEFVEEYTVLTRKIIKNVTGVVVAIHILLWMFDDFPFWRIIFSVMCHGVYTLNLKTFPFISLTSIQFIASCVLVLIDHFLCANDNALPSYDPNIHNTDFALIRNKGGGILKNLLNFVLQKKDELIPMASDVSSSALHSRKSL</sequence>
<gene>
    <name evidence="7" type="ORF">F8M41_006066</name>
</gene>
<dbReference type="Proteomes" id="UP000439903">
    <property type="component" value="Unassembled WGS sequence"/>
</dbReference>
<dbReference type="GO" id="GO:0006888">
    <property type="term" value="P:endoplasmic reticulum to Golgi vesicle-mediated transport"/>
    <property type="evidence" value="ECO:0007669"/>
    <property type="project" value="InterPro"/>
</dbReference>
<evidence type="ECO:0000256" key="4">
    <source>
        <dbReference type="ARBA" id="ARBA00022989"/>
    </source>
</evidence>
<name>A0A8H3XA33_GIGMA</name>
<keyword evidence="8" id="KW-1185">Reference proteome</keyword>
<protein>
    <submittedName>
        <fullName evidence="7">DUF396-domain-containing protein</fullName>
    </submittedName>
</protein>
<dbReference type="OrthoDB" id="28257at2759"/>
<dbReference type="PANTHER" id="PTHR13144">
    <property type="entry name" value="TEX261 PROTEIN"/>
    <property type="match status" value="1"/>
</dbReference>
<dbReference type="PANTHER" id="PTHR13144:SF0">
    <property type="entry name" value="PROTEIN TEX261"/>
    <property type="match status" value="1"/>
</dbReference>
<evidence type="ECO:0000256" key="6">
    <source>
        <dbReference type="SAM" id="Phobius"/>
    </source>
</evidence>
<evidence type="ECO:0000313" key="8">
    <source>
        <dbReference type="Proteomes" id="UP000439903"/>
    </source>
</evidence>
<dbReference type="InterPro" id="IPR007277">
    <property type="entry name" value="Svp26/Tex261"/>
</dbReference>
<comment type="subcellular location">
    <subcellularLocation>
        <location evidence="1">Membrane</location>
        <topology evidence="1">Multi-pass membrane protein</topology>
    </subcellularLocation>
</comment>
<organism evidence="7 8">
    <name type="scientific">Gigaspora margarita</name>
    <dbReference type="NCBI Taxonomy" id="4874"/>
    <lineage>
        <taxon>Eukaryota</taxon>
        <taxon>Fungi</taxon>
        <taxon>Fungi incertae sedis</taxon>
        <taxon>Mucoromycota</taxon>
        <taxon>Glomeromycotina</taxon>
        <taxon>Glomeromycetes</taxon>
        <taxon>Diversisporales</taxon>
        <taxon>Gigasporaceae</taxon>
        <taxon>Gigaspora</taxon>
    </lineage>
</organism>
<dbReference type="AlphaFoldDB" id="A0A8H3XA33"/>
<keyword evidence="3 6" id="KW-0812">Transmembrane</keyword>
<dbReference type="GO" id="GO:0030134">
    <property type="term" value="C:COPII-coated ER to Golgi transport vesicle"/>
    <property type="evidence" value="ECO:0007669"/>
    <property type="project" value="TreeGrafter"/>
</dbReference>
<evidence type="ECO:0000313" key="7">
    <source>
        <dbReference type="EMBL" id="KAF0427353.1"/>
    </source>
</evidence>
<feature type="transmembrane region" description="Helical" evidence="6">
    <location>
        <begin position="89"/>
        <end position="110"/>
    </location>
</feature>
<proteinExistence type="inferred from homology"/>
<dbReference type="GO" id="GO:0097020">
    <property type="term" value="F:COPII receptor activity"/>
    <property type="evidence" value="ECO:0007669"/>
    <property type="project" value="InterPro"/>
</dbReference>
<evidence type="ECO:0000256" key="1">
    <source>
        <dbReference type="ARBA" id="ARBA00004141"/>
    </source>
</evidence>